<dbReference type="PANTHER" id="PTHR47691">
    <property type="entry name" value="REGULATOR-RELATED"/>
    <property type="match status" value="1"/>
</dbReference>
<dbReference type="GO" id="GO:0003677">
    <property type="term" value="F:DNA binding"/>
    <property type="evidence" value="ECO:0007669"/>
    <property type="project" value="InterPro"/>
</dbReference>
<dbReference type="PRINTS" id="PR00364">
    <property type="entry name" value="DISEASERSIST"/>
</dbReference>
<protein>
    <submittedName>
        <fullName evidence="3">Putative ATPase</fullName>
    </submittedName>
</protein>
<feature type="region of interest" description="Disordered" evidence="1">
    <location>
        <begin position="79"/>
        <end position="101"/>
    </location>
</feature>
<evidence type="ECO:0000313" key="3">
    <source>
        <dbReference type="EMBL" id="TCO56027.1"/>
    </source>
</evidence>
<dbReference type="PROSITE" id="PS50943">
    <property type="entry name" value="HTH_CROC1"/>
    <property type="match status" value="1"/>
</dbReference>
<dbReference type="SUPFAM" id="SSF47413">
    <property type="entry name" value="lambda repressor-like DNA-binding domains"/>
    <property type="match status" value="1"/>
</dbReference>
<evidence type="ECO:0000256" key="1">
    <source>
        <dbReference type="SAM" id="MobiDB-lite"/>
    </source>
</evidence>
<evidence type="ECO:0000259" key="2">
    <source>
        <dbReference type="PROSITE" id="PS50943"/>
    </source>
</evidence>
<keyword evidence="4" id="KW-1185">Reference proteome</keyword>
<dbReference type="InterPro" id="IPR001387">
    <property type="entry name" value="Cro/C1-type_HTH"/>
</dbReference>
<dbReference type="PANTHER" id="PTHR47691:SF3">
    <property type="entry name" value="HTH-TYPE TRANSCRIPTIONAL REGULATOR RV0890C-RELATED"/>
    <property type="match status" value="1"/>
</dbReference>
<dbReference type="Pfam" id="PF13560">
    <property type="entry name" value="HTH_31"/>
    <property type="match status" value="1"/>
</dbReference>
<name>A0A4R2JC76_9PSEU</name>
<reference evidence="3 4" key="1">
    <citation type="submission" date="2019-03" db="EMBL/GenBank/DDBJ databases">
        <title>Genomic Encyclopedia of Type Strains, Phase IV (KMG-IV): sequencing the most valuable type-strain genomes for metagenomic binning, comparative biology and taxonomic classification.</title>
        <authorList>
            <person name="Goeker M."/>
        </authorList>
    </citation>
    <scope>NUCLEOTIDE SEQUENCE [LARGE SCALE GENOMIC DNA]</scope>
    <source>
        <strain evidence="3 4">DSM 45934</strain>
    </source>
</reference>
<dbReference type="Gene3D" id="1.25.40.10">
    <property type="entry name" value="Tetratricopeptide repeat domain"/>
    <property type="match status" value="1"/>
</dbReference>
<dbReference type="AlphaFoldDB" id="A0A4R2JC76"/>
<comment type="caution">
    <text evidence="3">The sequence shown here is derived from an EMBL/GenBank/DDBJ whole genome shotgun (WGS) entry which is preliminary data.</text>
</comment>
<accession>A0A4R2JC76</accession>
<dbReference type="CDD" id="cd00093">
    <property type="entry name" value="HTH_XRE"/>
    <property type="match status" value="1"/>
</dbReference>
<dbReference type="SUPFAM" id="SSF48452">
    <property type="entry name" value="TPR-like"/>
    <property type="match status" value="2"/>
</dbReference>
<dbReference type="EMBL" id="SLWS01000007">
    <property type="protein sequence ID" value="TCO56027.1"/>
    <property type="molecule type" value="Genomic_DNA"/>
</dbReference>
<dbReference type="GO" id="GO:0043531">
    <property type="term" value="F:ADP binding"/>
    <property type="evidence" value="ECO:0007669"/>
    <property type="project" value="InterPro"/>
</dbReference>
<dbReference type="InterPro" id="IPR027417">
    <property type="entry name" value="P-loop_NTPase"/>
</dbReference>
<dbReference type="Pfam" id="PF25872">
    <property type="entry name" value="HTH_77"/>
    <property type="match status" value="1"/>
</dbReference>
<proteinExistence type="predicted"/>
<dbReference type="InterPro" id="IPR058852">
    <property type="entry name" value="HTH_77"/>
</dbReference>
<feature type="domain" description="HTH cro/C1-type" evidence="2">
    <location>
        <begin position="27"/>
        <end position="73"/>
    </location>
</feature>
<gene>
    <name evidence="3" type="ORF">EV192_107452</name>
</gene>
<dbReference type="SUPFAM" id="SSF52540">
    <property type="entry name" value="P-loop containing nucleoside triphosphate hydrolases"/>
    <property type="match status" value="1"/>
</dbReference>
<dbReference type="OrthoDB" id="7628974at2"/>
<organism evidence="3 4">
    <name type="scientific">Actinocrispum wychmicini</name>
    <dbReference type="NCBI Taxonomy" id="1213861"/>
    <lineage>
        <taxon>Bacteria</taxon>
        <taxon>Bacillati</taxon>
        <taxon>Actinomycetota</taxon>
        <taxon>Actinomycetes</taxon>
        <taxon>Pseudonocardiales</taxon>
        <taxon>Pseudonocardiaceae</taxon>
        <taxon>Actinocrispum</taxon>
    </lineage>
</organism>
<dbReference type="Gene3D" id="3.40.50.300">
    <property type="entry name" value="P-loop containing nucleotide triphosphate hydrolases"/>
    <property type="match status" value="1"/>
</dbReference>
<dbReference type="Gene3D" id="1.10.260.40">
    <property type="entry name" value="lambda repressor-like DNA-binding domains"/>
    <property type="match status" value="1"/>
</dbReference>
<evidence type="ECO:0000313" key="4">
    <source>
        <dbReference type="Proteomes" id="UP000295680"/>
    </source>
</evidence>
<dbReference type="RefSeq" id="WP_132122291.1">
    <property type="nucleotide sequence ID" value="NZ_SLWS01000007.1"/>
</dbReference>
<dbReference type="Proteomes" id="UP000295680">
    <property type="component" value="Unassembled WGS sequence"/>
</dbReference>
<dbReference type="SMART" id="SM00530">
    <property type="entry name" value="HTH_XRE"/>
    <property type="match status" value="1"/>
</dbReference>
<dbReference type="InterPro" id="IPR011990">
    <property type="entry name" value="TPR-like_helical_dom_sf"/>
</dbReference>
<dbReference type="InterPro" id="IPR010982">
    <property type="entry name" value="Lambda_DNA-bd_dom_sf"/>
</dbReference>
<sequence length="790" mass="85435">MFGGPDDNDGNGSFGALVLRHRRTAELTQEELAAAAQLSVRAISDIERGRARGPQQRSVEALADALRLAGQDREGFVDTARRGRRRSPRRPEPWFPPPADGCDLVGRDTELACLRRLAEQAISAELPAGAMAAISGLPGVGKSSLAGVAAGRLGALFPDGMLHLDLHGVDEPLDPDHGLGRLLRLLGVPDAELPSTYDERVARYRSLVRHRRVLVVLDDAASEAQVRPLLPGAPGSLTLVTSRQALAGLDAAHRMVLDVLEPDHAVALLTRVVGAPRVAAEQQAAREIAALCGYLPLALRVASNRLASRPEWTVRHLAGRLSDQQRRLSMLTAGDVQVRAAFELSYRQLDQRTREAFRRLALVPGPDFTVPLAAVLGEVDESHAEQTVELLVDASLLHPAAGGGRYRFHALTRAFAGERLAEEELAAEREAAAARLNGWMLRTASRAGQLLDARRPAAADDSEPVPFRTATEAEAWLEAELGSWIPAIRDVTSLRRPEDIAAIARALCWYANAGTPPMDVHQAFEYALSTCRTIAYGHDDAVLLTFLGWTLYYRLGRPWLRASTPAVERRRGWDEAWVDFHTAGLMINMGDPDGAVDHSHRAIAGFRETDCELGVAVARGGLAAALAAQGRAEQALDVQRANLAYYRGAGAGPDAVLGATGSAFTLMCIGQLQAELGLWSEALNAYTDAADLLNGVGNHWAEGRARLGQGLAHRRLGRPETAHDCLWRANALLVAVDDRYSQARVLNELALACDELRDPAADEHRQRASWLGNQLDPPSATHLRGMTPAW</sequence>